<keyword evidence="2" id="KW-0479">Metal-binding</keyword>
<dbReference type="OrthoDB" id="426882at2759"/>
<gene>
    <name evidence="7" type="ORF">FZEAL_3876</name>
</gene>
<dbReference type="EMBL" id="JABEYC010000260">
    <property type="protein sequence ID" value="KAF4980014.1"/>
    <property type="molecule type" value="Genomic_DNA"/>
</dbReference>
<dbReference type="GO" id="GO:0046872">
    <property type="term" value="F:metal ion binding"/>
    <property type="evidence" value="ECO:0007669"/>
    <property type="project" value="UniProtKB-KW"/>
</dbReference>
<comment type="caution">
    <text evidence="7">The sequence shown here is derived from an EMBL/GenBank/DDBJ whole genome shotgun (WGS) entry which is preliminary data.</text>
</comment>
<keyword evidence="4" id="KW-0411">Iron-sulfur</keyword>
<organism evidence="7 8">
    <name type="scientific">Fusarium zealandicum</name>
    <dbReference type="NCBI Taxonomy" id="1053134"/>
    <lineage>
        <taxon>Eukaryota</taxon>
        <taxon>Fungi</taxon>
        <taxon>Dikarya</taxon>
        <taxon>Ascomycota</taxon>
        <taxon>Pezizomycotina</taxon>
        <taxon>Sordariomycetes</taxon>
        <taxon>Hypocreomycetidae</taxon>
        <taxon>Hypocreales</taxon>
        <taxon>Nectriaceae</taxon>
        <taxon>Fusarium</taxon>
        <taxon>Fusarium staphyleae species complex</taxon>
    </lineage>
</organism>
<evidence type="ECO:0000256" key="1">
    <source>
        <dbReference type="ARBA" id="ARBA00022714"/>
    </source>
</evidence>
<accession>A0A8H4UMW1</accession>
<evidence type="ECO:0000259" key="6">
    <source>
        <dbReference type="PROSITE" id="PS51296"/>
    </source>
</evidence>
<dbReference type="PROSITE" id="PS51296">
    <property type="entry name" value="RIESKE"/>
    <property type="match status" value="1"/>
</dbReference>
<evidence type="ECO:0000313" key="8">
    <source>
        <dbReference type="Proteomes" id="UP000635477"/>
    </source>
</evidence>
<dbReference type="InterPro" id="IPR036922">
    <property type="entry name" value="Rieske_2Fe-2S_sf"/>
</dbReference>
<dbReference type="Pfam" id="PF00355">
    <property type="entry name" value="Rieske"/>
    <property type="match status" value="1"/>
</dbReference>
<dbReference type="PANTHER" id="PTHR21496">
    <property type="entry name" value="FERREDOXIN-RELATED"/>
    <property type="match status" value="1"/>
</dbReference>
<comment type="cofactor">
    <cofactor evidence="5">
        <name>[2Fe-2S] cluster</name>
        <dbReference type="ChEBI" id="CHEBI:190135"/>
    </cofactor>
</comment>
<keyword evidence="1" id="KW-0001">2Fe-2S</keyword>
<keyword evidence="8" id="KW-1185">Reference proteome</keyword>
<protein>
    <recommendedName>
        <fullName evidence="6">Rieske domain-containing protein</fullName>
    </recommendedName>
</protein>
<dbReference type="Gene3D" id="2.102.10.10">
    <property type="entry name" value="Rieske [2Fe-2S] iron-sulphur domain"/>
    <property type="match status" value="1"/>
</dbReference>
<evidence type="ECO:0000256" key="5">
    <source>
        <dbReference type="ARBA" id="ARBA00034078"/>
    </source>
</evidence>
<dbReference type="Proteomes" id="UP000635477">
    <property type="component" value="Unassembled WGS sequence"/>
</dbReference>
<proteinExistence type="predicted"/>
<sequence length="185" mass="20349">MNPFWSFSRRGASWTFVGLTSSFPDLGTDAGNLAKFRICNTKAMPGCKAFQVSKENGSEPAEAVVGDEAMEGELADQVMVFQYKGKFHATDHSCPHSSYPLSQGIPFDIEDFGVVLSAGLTCPKHGWSFDMFTGMSDRGSYKLNVWEVQLRDVKGVESSISSGDIDGESETTSKEVWVRRKQRIG</sequence>
<dbReference type="AlphaFoldDB" id="A0A8H4UMW1"/>
<reference evidence="7" key="2">
    <citation type="submission" date="2020-05" db="EMBL/GenBank/DDBJ databases">
        <authorList>
            <person name="Kim H.-S."/>
            <person name="Proctor R.H."/>
            <person name="Brown D.W."/>
        </authorList>
    </citation>
    <scope>NUCLEOTIDE SEQUENCE</scope>
    <source>
        <strain evidence="7">NRRL 22465</strain>
    </source>
</reference>
<dbReference type="PANTHER" id="PTHR21496:SF0">
    <property type="entry name" value="RIESKE DOMAIN-CONTAINING PROTEIN"/>
    <property type="match status" value="1"/>
</dbReference>
<dbReference type="SUPFAM" id="SSF50022">
    <property type="entry name" value="ISP domain"/>
    <property type="match status" value="1"/>
</dbReference>
<feature type="domain" description="Rieske" evidence="6">
    <location>
        <begin position="76"/>
        <end position="130"/>
    </location>
</feature>
<evidence type="ECO:0000256" key="2">
    <source>
        <dbReference type="ARBA" id="ARBA00022723"/>
    </source>
</evidence>
<name>A0A8H4UMW1_9HYPO</name>
<dbReference type="GO" id="GO:0051537">
    <property type="term" value="F:2 iron, 2 sulfur cluster binding"/>
    <property type="evidence" value="ECO:0007669"/>
    <property type="project" value="UniProtKB-KW"/>
</dbReference>
<keyword evidence="3" id="KW-0408">Iron</keyword>
<evidence type="ECO:0000313" key="7">
    <source>
        <dbReference type="EMBL" id="KAF4980014.1"/>
    </source>
</evidence>
<reference evidence="7" key="1">
    <citation type="journal article" date="2020" name="BMC Genomics">
        <title>Correction to: Identification and distribution of gene clusters required for synthesis of sphingolipid metabolism inhibitors in diverse species of the filamentous fungus Fusarium.</title>
        <authorList>
            <person name="Kim H.S."/>
            <person name="Lohmar J.M."/>
            <person name="Busman M."/>
            <person name="Brown D.W."/>
            <person name="Naumann T.A."/>
            <person name="Divon H.H."/>
            <person name="Lysoe E."/>
            <person name="Uhlig S."/>
            <person name="Proctor R.H."/>
        </authorList>
    </citation>
    <scope>NUCLEOTIDE SEQUENCE</scope>
    <source>
        <strain evidence="7">NRRL 22465</strain>
    </source>
</reference>
<evidence type="ECO:0000256" key="3">
    <source>
        <dbReference type="ARBA" id="ARBA00023004"/>
    </source>
</evidence>
<evidence type="ECO:0000256" key="4">
    <source>
        <dbReference type="ARBA" id="ARBA00023014"/>
    </source>
</evidence>
<dbReference type="InterPro" id="IPR017941">
    <property type="entry name" value="Rieske_2Fe-2S"/>
</dbReference>